<keyword evidence="1" id="KW-0472">Membrane</keyword>
<evidence type="ECO:0000313" key="3">
    <source>
        <dbReference type="Proteomes" id="UP001634747"/>
    </source>
</evidence>
<comment type="caution">
    <text evidence="2">The sequence shown here is derived from an EMBL/GenBank/DDBJ whole genome shotgun (WGS) entry which is preliminary data.</text>
</comment>
<evidence type="ECO:0008006" key="4">
    <source>
        <dbReference type="Google" id="ProtNLM"/>
    </source>
</evidence>
<protein>
    <recommendedName>
        <fullName evidence="4">DUF202 domain-containing protein</fullName>
    </recommendedName>
</protein>
<feature type="transmembrane region" description="Helical" evidence="1">
    <location>
        <begin position="44"/>
        <end position="62"/>
    </location>
</feature>
<name>A0ABW9KLC6_9BACT</name>
<reference evidence="2 3" key="1">
    <citation type="submission" date="2024-12" db="EMBL/GenBank/DDBJ databases">
        <authorList>
            <person name="Lee Y."/>
        </authorList>
    </citation>
    <scope>NUCLEOTIDE SEQUENCE [LARGE SCALE GENOMIC DNA]</scope>
    <source>
        <strain evidence="2 3">03SUJ4</strain>
    </source>
</reference>
<keyword evidence="1" id="KW-1133">Transmembrane helix</keyword>
<dbReference type="Proteomes" id="UP001634747">
    <property type="component" value="Unassembled WGS sequence"/>
</dbReference>
<dbReference type="RefSeq" id="WP_263412741.1">
    <property type="nucleotide sequence ID" value="NZ_BAABBH010000001.1"/>
</dbReference>
<proteinExistence type="predicted"/>
<feature type="transmembrane region" description="Helical" evidence="1">
    <location>
        <begin position="120"/>
        <end position="142"/>
    </location>
</feature>
<evidence type="ECO:0000256" key="1">
    <source>
        <dbReference type="SAM" id="Phobius"/>
    </source>
</evidence>
<dbReference type="EMBL" id="JBJYXY010000001">
    <property type="protein sequence ID" value="MFN2975746.1"/>
    <property type="molecule type" value="Genomic_DNA"/>
</dbReference>
<keyword evidence="1" id="KW-0812">Transmembrane</keyword>
<gene>
    <name evidence="2" type="ORF">ACK2TP_08220</name>
</gene>
<feature type="transmembrane region" description="Helical" evidence="1">
    <location>
        <begin position="148"/>
        <end position="171"/>
    </location>
</feature>
<evidence type="ECO:0000313" key="2">
    <source>
        <dbReference type="EMBL" id="MFN2975746.1"/>
    </source>
</evidence>
<accession>A0ABW9KLC6</accession>
<organism evidence="2 3">
    <name type="scientific">Terriglobus aquaticus</name>
    <dbReference type="NCBI Taxonomy" id="940139"/>
    <lineage>
        <taxon>Bacteria</taxon>
        <taxon>Pseudomonadati</taxon>
        <taxon>Acidobacteriota</taxon>
        <taxon>Terriglobia</taxon>
        <taxon>Terriglobales</taxon>
        <taxon>Acidobacteriaceae</taxon>
        <taxon>Terriglobus</taxon>
    </lineage>
</organism>
<sequence>MIDDGDQKRNLWDEPMQVPDEEIVATVPPTPYTQAQAAASLQRAVWLVLAFAALGAPVAWYLRGWQSACLLLVGAGISASGLYEWRRLMTALLHRMDAQDAVQASLPQPVPLEDRKAPSIGFAVAGFIVRLGVVIAVLYASLRYLHGSVLALAAGLAMSVLALLIEGLRLLRSGTI</sequence>
<keyword evidence="3" id="KW-1185">Reference proteome</keyword>